<feature type="transmembrane region" description="Helical" evidence="1">
    <location>
        <begin position="61"/>
        <end position="84"/>
    </location>
</feature>
<sequence>MVLHWYYKIRVGKWNFLLTCVMTVKKSSCLFLFPFYSIRKIGILSISFIRANDYGKIFVVYQFQITVFGSLVLITFIIAINFAFRIILRPFSYL</sequence>
<evidence type="ECO:0000313" key="2">
    <source>
        <dbReference type="EMBL" id="VYS74310.1"/>
    </source>
</evidence>
<proteinExistence type="predicted"/>
<evidence type="ECO:0000256" key="1">
    <source>
        <dbReference type="SAM" id="Phobius"/>
    </source>
</evidence>
<feature type="transmembrane region" description="Helical" evidence="1">
    <location>
        <begin position="29"/>
        <end position="49"/>
    </location>
</feature>
<accession>A0A6N2R2N0</accession>
<dbReference type="AlphaFoldDB" id="A0A6N2R2N0"/>
<organism evidence="2">
    <name type="scientific">Bacteroides faecis</name>
    <dbReference type="NCBI Taxonomy" id="674529"/>
    <lineage>
        <taxon>Bacteria</taxon>
        <taxon>Pseudomonadati</taxon>
        <taxon>Bacteroidota</taxon>
        <taxon>Bacteroidia</taxon>
        <taxon>Bacteroidales</taxon>
        <taxon>Bacteroidaceae</taxon>
        <taxon>Bacteroides</taxon>
    </lineage>
</organism>
<gene>
    <name evidence="2" type="ORF">BFLFYP10_00138</name>
</gene>
<keyword evidence="1" id="KW-1133">Transmembrane helix</keyword>
<keyword evidence="1" id="KW-0812">Transmembrane</keyword>
<keyword evidence="1" id="KW-0472">Membrane</keyword>
<dbReference type="EMBL" id="CACRSZ010000001">
    <property type="protein sequence ID" value="VYS74310.1"/>
    <property type="molecule type" value="Genomic_DNA"/>
</dbReference>
<name>A0A6N2R2N0_9BACE</name>
<protein>
    <submittedName>
        <fullName evidence="2">Uncharacterized protein</fullName>
    </submittedName>
</protein>
<reference evidence="2" key="1">
    <citation type="submission" date="2019-11" db="EMBL/GenBank/DDBJ databases">
        <authorList>
            <person name="Feng L."/>
        </authorList>
    </citation>
    <scope>NUCLEOTIDE SEQUENCE</scope>
    <source>
        <strain evidence="2">BfaecisLFYP10</strain>
    </source>
</reference>